<dbReference type="RefSeq" id="WP_069937395.1">
    <property type="nucleotide sequence ID" value="NZ_MAMP01000007.1"/>
</dbReference>
<protein>
    <submittedName>
        <fullName evidence="1">Uncharacterized protein</fullName>
    </submittedName>
</protein>
<keyword evidence="2" id="KW-1185">Reference proteome</keyword>
<reference evidence="1 2" key="1">
    <citation type="submission" date="2016-06" db="EMBL/GenBank/DDBJ databases">
        <title>Domibacillus iocasae genome sequencing.</title>
        <authorList>
            <person name="Verma A."/>
            <person name="Pal Y."/>
            <person name="Ojha A.K."/>
            <person name="Krishnamurthi S."/>
        </authorList>
    </citation>
    <scope>NUCLEOTIDE SEQUENCE [LARGE SCALE GENOMIC DNA]</scope>
    <source>
        <strain evidence="1 2">DSM 29979</strain>
    </source>
</reference>
<accession>A0A1E7DTK6</accession>
<organism evidence="1 2">
    <name type="scientific">Domibacillus iocasae</name>
    <dbReference type="NCBI Taxonomy" id="1714016"/>
    <lineage>
        <taxon>Bacteria</taxon>
        <taxon>Bacillati</taxon>
        <taxon>Bacillota</taxon>
        <taxon>Bacilli</taxon>
        <taxon>Bacillales</taxon>
        <taxon>Bacillaceae</taxon>
        <taxon>Domibacillus</taxon>
    </lineage>
</organism>
<name>A0A1E7DTK6_9BACI</name>
<dbReference type="OrthoDB" id="2936312at2"/>
<dbReference type="EMBL" id="MAMP01000007">
    <property type="protein sequence ID" value="OES46018.1"/>
    <property type="molecule type" value="Genomic_DNA"/>
</dbReference>
<dbReference type="Proteomes" id="UP000095658">
    <property type="component" value="Unassembled WGS sequence"/>
</dbReference>
<comment type="caution">
    <text evidence="1">The sequence shown here is derived from an EMBL/GenBank/DDBJ whole genome shotgun (WGS) entry which is preliminary data.</text>
</comment>
<evidence type="ECO:0000313" key="2">
    <source>
        <dbReference type="Proteomes" id="UP000095658"/>
    </source>
</evidence>
<evidence type="ECO:0000313" key="1">
    <source>
        <dbReference type="EMBL" id="OES46018.1"/>
    </source>
</evidence>
<gene>
    <name evidence="1" type="ORF">BA724_16770</name>
</gene>
<dbReference type="AlphaFoldDB" id="A0A1E7DTK6"/>
<sequence>MLQGACIDADILLAGETLFLFPAVPDYVYASRFPRKSVYTGCYEKKHFRIAEANKTPEWQTEPPKPTDSIECQVIYYAKLIWCWEHSKKMIDQTYFVIARGSGSHVDVYENKELKGMMGCFPIHWFENFNLVEQETEMEKTEIASDQVVEEDIFDEPEQPRFFEQMKLF</sequence>
<proteinExistence type="predicted"/>